<dbReference type="Proteomes" id="UP000604046">
    <property type="component" value="Unassembled WGS sequence"/>
</dbReference>
<dbReference type="PANTHER" id="PTHR16517">
    <property type="entry name" value="TUBBY-RELATED"/>
    <property type="match status" value="1"/>
</dbReference>
<feature type="domain" description="Tubby C-terminal" evidence="2">
    <location>
        <begin position="79"/>
        <end position="303"/>
    </location>
</feature>
<evidence type="ECO:0000313" key="3">
    <source>
        <dbReference type="EMBL" id="CAE7619531.1"/>
    </source>
</evidence>
<dbReference type="OrthoDB" id="8775810at2759"/>
<comment type="caution">
    <text evidence="3">The sequence shown here is derived from an EMBL/GenBank/DDBJ whole genome shotgun (WGS) entry which is preliminary data.</text>
</comment>
<dbReference type="Pfam" id="PF01167">
    <property type="entry name" value="Tub"/>
    <property type="match status" value="1"/>
</dbReference>
<dbReference type="AlphaFoldDB" id="A0A812VBT6"/>
<dbReference type="SUPFAM" id="SSF54518">
    <property type="entry name" value="Tubby C-terminal domain-like"/>
    <property type="match status" value="1"/>
</dbReference>
<organism evidence="3 4">
    <name type="scientific">Symbiodinium natans</name>
    <dbReference type="NCBI Taxonomy" id="878477"/>
    <lineage>
        <taxon>Eukaryota</taxon>
        <taxon>Sar</taxon>
        <taxon>Alveolata</taxon>
        <taxon>Dinophyceae</taxon>
        <taxon>Suessiales</taxon>
        <taxon>Symbiodiniaceae</taxon>
        <taxon>Symbiodinium</taxon>
    </lineage>
</organism>
<evidence type="ECO:0000313" key="4">
    <source>
        <dbReference type="Proteomes" id="UP000604046"/>
    </source>
</evidence>
<protein>
    <submittedName>
        <fullName evidence="3">Tub-1 protein</fullName>
    </submittedName>
</protein>
<dbReference type="PRINTS" id="PR01573">
    <property type="entry name" value="SUPERTUBBY"/>
</dbReference>
<dbReference type="EMBL" id="CAJNDS010002852">
    <property type="protein sequence ID" value="CAE7619531.1"/>
    <property type="molecule type" value="Genomic_DNA"/>
</dbReference>
<gene>
    <name evidence="3" type="primary">tub-1</name>
    <name evidence="3" type="ORF">SNAT2548_LOCUS35211</name>
</gene>
<dbReference type="InterPro" id="IPR025659">
    <property type="entry name" value="Tubby-like_C"/>
</dbReference>
<dbReference type="Gene3D" id="3.20.90.10">
    <property type="entry name" value="Tubby Protein, Chain A"/>
    <property type="match status" value="1"/>
</dbReference>
<accession>A0A812VBT6</accession>
<sequence>MTGQEASPLMPLTPLTSWISSWVGSSASSASNLPDEKVEDEDKWERERAFDIADSLENGLAREIVTEFMHPLRRASKLWKFHVIRSEDKLQYRLFSDDGDFLMYARANLEARQVSFYLYNPCEKVANLFNADKPAFTMSWNADRTEWRIMQERCENCQFSPKHLTCSCYGKQQVAWIRHHRKPVGDGIFNCMEIHVPGLYSDGSRVVWCPLLGRADLSVPVDESYEAQRLLTKQPTWNDEVESLVLDFKGRHILSSAKNFQLALSQKPEHVLCQYGKIGPQTFSLDFKYPLSVVQAFGISLTTLFWT</sequence>
<evidence type="ECO:0000256" key="1">
    <source>
        <dbReference type="ARBA" id="ARBA00007129"/>
    </source>
</evidence>
<reference evidence="3" key="1">
    <citation type="submission" date="2021-02" db="EMBL/GenBank/DDBJ databases">
        <authorList>
            <person name="Dougan E. K."/>
            <person name="Rhodes N."/>
            <person name="Thang M."/>
            <person name="Chan C."/>
        </authorList>
    </citation>
    <scope>NUCLEOTIDE SEQUENCE</scope>
</reference>
<dbReference type="InterPro" id="IPR000007">
    <property type="entry name" value="Tubby_C"/>
</dbReference>
<name>A0A812VBT6_9DINO</name>
<comment type="similarity">
    <text evidence="1">Belongs to the TUB family.</text>
</comment>
<proteinExistence type="inferred from homology"/>
<evidence type="ECO:0000259" key="2">
    <source>
        <dbReference type="Pfam" id="PF01167"/>
    </source>
</evidence>
<dbReference type="PANTHER" id="PTHR16517:SF7">
    <property type="entry name" value="PROTEIN KING TUBBY"/>
    <property type="match status" value="1"/>
</dbReference>
<keyword evidence="4" id="KW-1185">Reference proteome</keyword>